<dbReference type="Gene3D" id="3.90.190.10">
    <property type="entry name" value="Protein tyrosine phosphatase superfamily"/>
    <property type="match status" value="2"/>
</dbReference>
<accession>A0A8B8BS75</accession>
<dbReference type="SMART" id="SM00181">
    <property type="entry name" value="EGF"/>
    <property type="match status" value="11"/>
</dbReference>
<evidence type="ECO:0000256" key="5">
    <source>
        <dbReference type="ARBA" id="ARBA00051722"/>
    </source>
</evidence>
<dbReference type="Gene3D" id="2.170.300.10">
    <property type="entry name" value="Tie2 ligand-binding domain superfamily"/>
    <property type="match status" value="4"/>
</dbReference>
<evidence type="ECO:0000256" key="3">
    <source>
        <dbReference type="ARBA" id="ARBA00022801"/>
    </source>
</evidence>
<feature type="chain" id="PRO_5034427148" description="protein-tyrosine-phosphatase" evidence="7">
    <location>
        <begin position="26"/>
        <end position="1453"/>
    </location>
</feature>
<dbReference type="PROSITE" id="PS50055">
    <property type="entry name" value="TYR_PHOSPHATASE_PTP"/>
    <property type="match status" value="2"/>
</dbReference>
<reference evidence="11" key="1">
    <citation type="submission" date="2025-08" db="UniProtKB">
        <authorList>
            <consortium name="RefSeq"/>
        </authorList>
    </citation>
    <scope>IDENTIFICATION</scope>
    <source>
        <tissue evidence="11">Whole sample</tissue>
    </source>
</reference>
<evidence type="ECO:0000256" key="2">
    <source>
        <dbReference type="ARBA" id="ARBA00013064"/>
    </source>
</evidence>
<dbReference type="InterPro" id="IPR008979">
    <property type="entry name" value="Galactose-bd-like_sf"/>
</dbReference>
<keyword evidence="6" id="KW-1133">Transmembrane helix</keyword>
<dbReference type="InterPro" id="IPR003595">
    <property type="entry name" value="Tyr_Pase_cat"/>
</dbReference>
<dbReference type="GeneID" id="111112706"/>
<dbReference type="RefSeq" id="XP_022306145.1">
    <property type="nucleotide sequence ID" value="XM_022450437.1"/>
</dbReference>
<dbReference type="InterPro" id="IPR000742">
    <property type="entry name" value="EGF"/>
</dbReference>
<dbReference type="PROSITE" id="PS50056">
    <property type="entry name" value="TYR_PHOSPHATASE_2"/>
    <property type="match status" value="2"/>
</dbReference>
<dbReference type="SMART" id="SM00194">
    <property type="entry name" value="PTPc"/>
    <property type="match status" value="2"/>
</dbReference>
<feature type="domain" description="Tyrosine-protein phosphatase" evidence="8">
    <location>
        <begin position="911"/>
        <end position="1164"/>
    </location>
</feature>
<gene>
    <name evidence="11" type="primary">LOC111112706</name>
</gene>
<proteinExistence type="inferred from homology"/>
<comment type="catalytic activity">
    <reaction evidence="5">
        <text>O-phospho-L-tyrosyl-[protein] + H2O = L-tyrosyl-[protein] + phosphate</text>
        <dbReference type="Rhea" id="RHEA:10684"/>
        <dbReference type="Rhea" id="RHEA-COMP:10136"/>
        <dbReference type="Rhea" id="RHEA-COMP:20101"/>
        <dbReference type="ChEBI" id="CHEBI:15377"/>
        <dbReference type="ChEBI" id="CHEBI:43474"/>
        <dbReference type="ChEBI" id="CHEBI:46858"/>
        <dbReference type="ChEBI" id="CHEBI:61978"/>
        <dbReference type="EC" id="3.1.3.48"/>
    </reaction>
</comment>
<dbReference type="SUPFAM" id="SSF52799">
    <property type="entry name" value="(Phosphotyrosine protein) phosphatases II"/>
    <property type="match status" value="2"/>
</dbReference>
<feature type="domain" description="Tyrosine-protein phosphatase" evidence="8">
    <location>
        <begin position="1196"/>
        <end position="1440"/>
    </location>
</feature>
<evidence type="ECO:0000256" key="7">
    <source>
        <dbReference type="SAM" id="SignalP"/>
    </source>
</evidence>
<dbReference type="PRINTS" id="PR00700">
    <property type="entry name" value="PRTYPHPHTASE"/>
</dbReference>
<dbReference type="InterPro" id="IPR016130">
    <property type="entry name" value="Tyr_Pase_AS"/>
</dbReference>
<keyword evidence="10" id="KW-1185">Reference proteome</keyword>
<evidence type="ECO:0000256" key="4">
    <source>
        <dbReference type="ARBA" id="ARBA00022912"/>
    </source>
</evidence>
<dbReference type="PROSITE" id="PS00383">
    <property type="entry name" value="TYR_PHOSPHATASE_1"/>
    <property type="match status" value="1"/>
</dbReference>
<dbReference type="EC" id="3.1.3.48" evidence="2"/>
<dbReference type="FunFam" id="3.90.190.10:FF:000102">
    <property type="entry name" value="Receptor-type tyrosine-protein phosphatase"/>
    <property type="match status" value="1"/>
</dbReference>
<keyword evidence="7" id="KW-0732">Signal</keyword>
<evidence type="ECO:0000259" key="9">
    <source>
        <dbReference type="PROSITE" id="PS50056"/>
    </source>
</evidence>
<keyword evidence="6" id="KW-0812">Transmembrane</keyword>
<protein>
    <recommendedName>
        <fullName evidence="2">protein-tyrosine-phosphatase</fullName>
        <ecNumber evidence="2">3.1.3.48</ecNumber>
    </recommendedName>
</protein>
<evidence type="ECO:0000313" key="11">
    <source>
        <dbReference type="RefSeq" id="XP_022306145.1"/>
    </source>
</evidence>
<dbReference type="GO" id="GO:0004725">
    <property type="term" value="F:protein tyrosine phosphatase activity"/>
    <property type="evidence" value="ECO:0007669"/>
    <property type="project" value="UniProtKB-EC"/>
</dbReference>
<dbReference type="InterPro" id="IPR050348">
    <property type="entry name" value="Protein-Tyr_Phosphatase"/>
</dbReference>
<evidence type="ECO:0000256" key="1">
    <source>
        <dbReference type="ARBA" id="ARBA00009580"/>
    </source>
</evidence>
<dbReference type="InterPro" id="IPR029021">
    <property type="entry name" value="Prot-tyrosine_phosphatase-like"/>
</dbReference>
<evidence type="ECO:0000259" key="8">
    <source>
        <dbReference type="PROSITE" id="PS50055"/>
    </source>
</evidence>
<dbReference type="InterPro" id="IPR000387">
    <property type="entry name" value="Tyr_Pase_dom"/>
</dbReference>
<feature type="domain" description="Tyrosine specific protein phosphatases" evidence="9">
    <location>
        <begin position="1082"/>
        <end position="1155"/>
    </location>
</feature>
<name>A0A8B8BS75_CRAVI</name>
<dbReference type="SMART" id="SM00404">
    <property type="entry name" value="PTPc_motif"/>
    <property type="match status" value="2"/>
</dbReference>
<keyword evidence="3" id="KW-0378">Hydrolase</keyword>
<dbReference type="CDD" id="cd00047">
    <property type="entry name" value="PTPc"/>
    <property type="match status" value="1"/>
</dbReference>
<dbReference type="PANTHER" id="PTHR19134">
    <property type="entry name" value="RECEPTOR-TYPE TYROSINE-PROTEIN PHOSPHATASE"/>
    <property type="match status" value="1"/>
</dbReference>
<dbReference type="PANTHER" id="PTHR19134:SF562">
    <property type="entry name" value="PROTEIN-TYROSINE-PHOSPHATASE"/>
    <property type="match status" value="1"/>
</dbReference>
<feature type="transmembrane region" description="Helical" evidence="6">
    <location>
        <begin position="800"/>
        <end position="823"/>
    </location>
</feature>
<dbReference type="Proteomes" id="UP000694844">
    <property type="component" value="Chromosome 9"/>
</dbReference>
<keyword evidence="6" id="KW-0472">Membrane</keyword>
<dbReference type="SUPFAM" id="SSF49785">
    <property type="entry name" value="Galactose-binding domain-like"/>
    <property type="match status" value="1"/>
</dbReference>
<dbReference type="Gene3D" id="2.60.120.260">
    <property type="entry name" value="Galactose-binding domain-like"/>
    <property type="match status" value="1"/>
</dbReference>
<dbReference type="InterPro" id="IPR000242">
    <property type="entry name" value="PTP_cat"/>
</dbReference>
<sequence length="1453" mass="162590">MHFQTLKEMWTETCALLLLFPLISGFVNLAHDTSQGLQGNASMSAPPQKPDWSAQKAVDGNTAQETLTTCAIMDWIFNYKSVWWKVRLGKRFNVAYLEMFFRGSTITRASGYYFYSYDSTEVFNPNSLDQNNLIYHHDPMSGCPASVQNITVNRLAQEIVFVNKRPTDYSSSCAGDDLTKTIVEICEVKVMGCNEDRYSSNTCGMLCNTKCKNRHCDAFNGSCIYGCADSNALTIDCIVCPDRQYISKRQCVPCPGHCVDGAPCNKLTGRCNDGCSNYWTGEYCETCLSGYYGNDCNTQCGKCAGNEMCDVNSGDCTGGCRGNWQEPKCNECKDRFYGYTSDCAGNCGHCKDNGICNKETGHCTGGCESNFLGPLCQVCKPGFYGSTCLSRCGHCKNNATCDKESGHCPNGCEQHFKAPYCQVCDDGYYGENCKTSCGNCSHREVCDKQNGTCYQGCINHFKEPKCDVCEDGFYNRSCSAVCGKCVKKEACDKGTGECRNGCQLNFKLPLCQVCKPGFYNSTTNCLSRCGHCKDNATCDNESGQCTDGCELYFKEPYCQVCMDGYYGDNCKTECGSCLNMEVCDKQNGTCYHGCADHYKEPICDVCEDGFYNKTCSAVCGKCVNNEPCDKETGECRNGCQLHFKRPLCQECLDRFYGSTCNATCGNCKNEEPCDKESGECMNDCKPHYKPPLCKECSDGFHGSTCNSTCGNCKDGQPCDKSTGKCLSGCRPYYKPPFCKVCEDGYYNKSCEAKCGNCLDRKPCDKENGTCTVGCQSNYIEPLCMVKNTGRQTGDKETNTGAIAGGVVAVLIVIVIVGLAGFFFKRRQGVNKRDPSGHVQIVSNDRMKGSKGNKYANISDNSLERSQEEHTNAALPGDDGGYYNTAEITTYIRTQDLHRVILEKNKKENNVFLDEYKRLPVGNTDKCKIGQQKENIVKNRFKTTFPYDHSRVILKEKWTDNDNDYINANFIKNCNGDEAYIAAQGPKKVTLADFWRMIWQENVKLVVMLTNIVENGKNKCTQYWPEKDKGMDVGPCKIKLLEETEYAFHTYRKFTVQQNNSNTRTIAQFHYTAWPDHGTPEELGLVQFHRAVTQKYQTGGLMLVHCSAGVGRTGTFIGLDSLLQQGREFGRINVFEFVNQMREDRMTMVQTAEQYIFLHKALLCGFQENNTMIKEDNIPTKINSLLQDTSPLNQRALYKEYKVLQTLKPAFDDKDKEDGQTPDNRGKNYDLKILPVSKYRPYLTTYIKGRNDYINAVCVPSFTAPGAFILTQFPLKDTEVDLWRLCMDHDVNALVVLGDTNEQGVSWIPQKGSTSFCTPYSLTTENTGSGISGVTQDTLVISIEDQRKELDVFYIPFGNDNAILKGVELLLEKEKQISFTSVIMSKDGAERVGVFCVLHNVLQQLRMDKEVDIFTAVRQVQTRRPEVISKLDEYRRCYELVPVSISEDGIYANM</sequence>
<dbReference type="OrthoDB" id="6137464at2759"/>
<feature type="domain" description="Tyrosine specific protein phosphatases" evidence="9">
    <location>
        <begin position="1360"/>
        <end position="1434"/>
    </location>
</feature>
<dbReference type="Pfam" id="PF00102">
    <property type="entry name" value="Y_phosphatase"/>
    <property type="match status" value="2"/>
</dbReference>
<evidence type="ECO:0000313" key="10">
    <source>
        <dbReference type="Proteomes" id="UP000694844"/>
    </source>
</evidence>
<comment type="similarity">
    <text evidence="1">Belongs to the protein-tyrosine phosphatase family.</text>
</comment>
<dbReference type="KEGG" id="cvn:111112706"/>
<keyword evidence="4" id="KW-0904">Protein phosphatase</keyword>
<feature type="signal peptide" evidence="7">
    <location>
        <begin position="1"/>
        <end position="25"/>
    </location>
</feature>
<organism evidence="10 11">
    <name type="scientific">Crassostrea virginica</name>
    <name type="common">Eastern oyster</name>
    <dbReference type="NCBI Taxonomy" id="6565"/>
    <lineage>
        <taxon>Eukaryota</taxon>
        <taxon>Metazoa</taxon>
        <taxon>Spiralia</taxon>
        <taxon>Lophotrochozoa</taxon>
        <taxon>Mollusca</taxon>
        <taxon>Bivalvia</taxon>
        <taxon>Autobranchia</taxon>
        <taxon>Pteriomorphia</taxon>
        <taxon>Ostreida</taxon>
        <taxon>Ostreoidea</taxon>
        <taxon>Ostreidae</taxon>
        <taxon>Crassostrea</taxon>
    </lineage>
</organism>
<evidence type="ECO:0000256" key="6">
    <source>
        <dbReference type="SAM" id="Phobius"/>
    </source>
</evidence>